<reference evidence="3 4" key="1">
    <citation type="submission" date="2020-09" db="EMBL/GenBank/DDBJ databases">
        <title>Novel species of Mucilaginibacter isolated from a glacier on the Tibetan Plateau.</title>
        <authorList>
            <person name="Liu Q."/>
            <person name="Xin Y.-H."/>
        </authorList>
    </citation>
    <scope>NUCLEOTIDE SEQUENCE [LARGE SCALE GENOMIC DNA]</scope>
    <source>
        <strain evidence="3 4">CGMCC 1.13878</strain>
    </source>
</reference>
<dbReference type="PANTHER" id="PTHR11927">
    <property type="entry name" value="GALACTOSIDE 2-L-FUCOSYLTRANSFERASE"/>
    <property type="match status" value="1"/>
</dbReference>
<keyword evidence="1" id="KW-0328">Glycosyltransferase</keyword>
<evidence type="ECO:0000256" key="2">
    <source>
        <dbReference type="ARBA" id="ARBA00022679"/>
    </source>
</evidence>
<name>A0ABR7XAY8_9SPHI</name>
<dbReference type="Proteomes" id="UP000618754">
    <property type="component" value="Unassembled WGS sequence"/>
</dbReference>
<sequence length="286" mass="32806">MIIVKLQGGLGNQMFQYAAAAGLNKGKICLDLSFLRKHNKSTPTFTARKFELAVFPNLKANLVNRLVSKTLDSRKVIHRLIKKMLFPGLTTITDATENKQAAGQRIGHKTIYLDGYFQNENNFKHIRQELLKRFEFPVLKGPALTWSKKIQIDDNSVSIHVRRSDYLKPHVNNFHGVLPLSYYQKAKSIIAGKIKAPQYYIFSDDPEWCAANFSFPDNPALIIKNTSNAWEDMCLMSQCKHHIIANSSYSWWAAWLNQNENKIVIAPDKWFVQEPADIVPETWIKI</sequence>
<keyword evidence="2" id="KW-0808">Transferase</keyword>
<proteinExistence type="predicted"/>
<dbReference type="Pfam" id="PF01531">
    <property type="entry name" value="Glyco_transf_11"/>
    <property type="match status" value="1"/>
</dbReference>
<dbReference type="EMBL" id="JACWMW010000003">
    <property type="protein sequence ID" value="MBD1386775.1"/>
    <property type="molecule type" value="Genomic_DNA"/>
</dbReference>
<protein>
    <submittedName>
        <fullName evidence="3">Alpha-1,2-fucosyltransferase</fullName>
    </submittedName>
</protein>
<dbReference type="CDD" id="cd11301">
    <property type="entry name" value="Fut1_Fut2_like"/>
    <property type="match status" value="1"/>
</dbReference>
<evidence type="ECO:0000313" key="4">
    <source>
        <dbReference type="Proteomes" id="UP000618754"/>
    </source>
</evidence>
<organism evidence="3 4">
    <name type="scientific">Mucilaginibacter rigui</name>
    <dbReference type="NCBI Taxonomy" id="534635"/>
    <lineage>
        <taxon>Bacteria</taxon>
        <taxon>Pseudomonadati</taxon>
        <taxon>Bacteroidota</taxon>
        <taxon>Sphingobacteriia</taxon>
        <taxon>Sphingobacteriales</taxon>
        <taxon>Sphingobacteriaceae</taxon>
        <taxon>Mucilaginibacter</taxon>
    </lineage>
</organism>
<dbReference type="PANTHER" id="PTHR11927:SF9">
    <property type="entry name" value="L-FUCOSYLTRANSFERASE"/>
    <property type="match status" value="1"/>
</dbReference>
<evidence type="ECO:0000256" key="1">
    <source>
        <dbReference type="ARBA" id="ARBA00022676"/>
    </source>
</evidence>
<dbReference type="InterPro" id="IPR002516">
    <property type="entry name" value="Glyco_trans_11"/>
</dbReference>
<dbReference type="RefSeq" id="WP_191176605.1">
    <property type="nucleotide sequence ID" value="NZ_JACWMW010000003.1"/>
</dbReference>
<keyword evidence="4" id="KW-1185">Reference proteome</keyword>
<comment type="caution">
    <text evidence="3">The sequence shown here is derived from an EMBL/GenBank/DDBJ whole genome shotgun (WGS) entry which is preliminary data.</text>
</comment>
<accession>A0ABR7XAY8</accession>
<gene>
    <name evidence="3" type="ORF">IDJ75_15940</name>
</gene>
<evidence type="ECO:0000313" key="3">
    <source>
        <dbReference type="EMBL" id="MBD1386775.1"/>
    </source>
</evidence>